<feature type="binding site" evidence="7">
    <location>
        <position position="64"/>
    </location>
    <ligand>
        <name>tRNA</name>
        <dbReference type="ChEBI" id="CHEBI:17843"/>
    </ligand>
</feature>
<comment type="subunit">
    <text evidence="7">Monomer.</text>
</comment>
<dbReference type="Pfam" id="PF01195">
    <property type="entry name" value="Pept_tRNA_hydro"/>
    <property type="match status" value="1"/>
</dbReference>
<dbReference type="RefSeq" id="WP_189043627.1">
    <property type="nucleotide sequence ID" value="NZ_BMJQ01000003.1"/>
</dbReference>
<dbReference type="CDD" id="cd00462">
    <property type="entry name" value="PTH"/>
    <property type="match status" value="1"/>
</dbReference>
<dbReference type="InterPro" id="IPR036416">
    <property type="entry name" value="Pept_tRNA_hydro_sf"/>
</dbReference>
<comment type="caution">
    <text evidence="10">The sequence shown here is derived from an EMBL/GenBank/DDBJ whole genome shotgun (WGS) entry which is preliminary data.</text>
</comment>
<feature type="binding site" evidence="7">
    <location>
        <position position="66"/>
    </location>
    <ligand>
        <name>tRNA</name>
        <dbReference type="ChEBI" id="CHEBI:17843"/>
    </ligand>
</feature>
<gene>
    <name evidence="7 10" type="primary">pth</name>
    <name evidence="10" type="ORF">GCM10011611_12150</name>
</gene>
<dbReference type="EC" id="3.1.1.29" evidence="1 7"/>
<comment type="similarity">
    <text evidence="5 7 9">Belongs to the PTH family.</text>
</comment>
<dbReference type="InterPro" id="IPR018171">
    <property type="entry name" value="Pept_tRNA_hydro_CS"/>
</dbReference>
<dbReference type="PROSITE" id="PS01195">
    <property type="entry name" value="PEPT_TRNA_HYDROL_1"/>
    <property type="match status" value="1"/>
</dbReference>
<keyword evidence="4 7" id="KW-0694">RNA-binding</keyword>
<feature type="site" description="Discriminates between blocked and unblocked aminoacyl-tRNA" evidence="7">
    <location>
        <position position="9"/>
    </location>
</feature>
<evidence type="ECO:0000313" key="11">
    <source>
        <dbReference type="Proteomes" id="UP000646365"/>
    </source>
</evidence>
<dbReference type="GO" id="GO:0004045">
    <property type="term" value="F:peptidyl-tRNA hydrolase activity"/>
    <property type="evidence" value="ECO:0007669"/>
    <property type="project" value="UniProtKB-UniRule"/>
</dbReference>
<dbReference type="InterPro" id="IPR001328">
    <property type="entry name" value="Pept_tRNA_hydro"/>
</dbReference>
<evidence type="ECO:0000256" key="9">
    <source>
        <dbReference type="RuleBase" id="RU004320"/>
    </source>
</evidence>
<feature type="binding site" evidence="7">
    <location>
        <position position="112"/>
    </location>
    <ligand>
        <name>tRNA</name>
        <dbReference type="ChEBI" id="CHEBI:17843"/>
    </ligand>
</feature>
<keyword evidence="3 7" id="KW-0378">Hydrolase</keyword>
<dbReference type="EMBL" id="BMJQ01000003">
    <property type="protein sequence ID" value="GGF08296.1"/>
    <property type="molecule type" value="Genomic_DNA"/>
</dbReference>
<keyword evidence="2 7" id="KW-0820">tRNA-binding</keyword>
<comment type="function">
    <text evidence="7">Catalyzes the release of premature peptidyl moieties from peptidyl-tRNA molecules trapped in stalled 50S ribosomal subunits, and thus maintains levels of free tRNAs and 50S ribosomes.</text>
</comment>
<dbReference type="AlphaFoldDB" id="A0A8J3E149"/>
<dbReference type="PANTHER" id="PTHR17224">
    <property type="entry name" value="PEPTIDYL-TRNA HYDROLASE"/>
    <property type="match status" value="1"/>
</dbReference>
<dbReference type="Gene3D" id="3.40.50.1470">
    <property type="entry name" value="Peptidyl-tRNA hydrolase"/>
    <property type="match status" value="1"/>
</dbReference>
<dbReference type="GO" id="GO:0000049">
    <property type="term" value="F:tRNA binding"/>
    <property type="evidence" value="ECO:0007669"/>
    <property type="project" value="UniProtKB-UniRule"/>
</dbReference>
<dbReference type="FunFam" id="3.40.50.1470:FF:000001">
    <property type="entry name" value="Peptidyl-tRNA hydrolase"/>
    <property type="match status" value="1"/>
</dbReference>
<evidence type="ECO:0000256" key="4">
    <source>
        <dbReference type="ARBA" id="ARBA00022884"/>
    </source>
</evidence>
<dbReference type="SUPFAM" id="SSF53178">
    <property type="entry name" value="Peptidyl-tRNA hydrolase-like"/>
    <property type="match status" value="1"/>
</dbReference>
<keyword evidence="7" id="KW-0963">Cytoplasm</keyword>
<evidence type="ECO:0000256" key="6">
    <source>
        <dbReference type="ARBA" id="ARBA00050038"/>
    </source>
</evidence>
<dbReference type="NCBIfam" id="TIGR00447">
    <property type="entry name" value="pth"/>
    <property type="match status" value="1"/>
</dbReference>
<comment type="catalytic activity">
    <reaction evidence="7 8">
        <text>an N-acyl-L-alpha-aminoacyl-tRNA + H2O = an N-acyl-L-amino acid + a tRNA + H(+)</text>
        <dbReference type="Rhea" id="RHEA:54448"/>
        <dbReference type="Rhea" id="RHEA-COMP:10123"/>
        <dbReference type="Rhea" id="RHEA-COMP:13883"/>
        <dbReference type="ChEBI" id="CHEBI:15377"/>
        <dbReference type="ChEBI" id="CHEBI:15378"/>
        <dbReference type="ChEBI" id="CHEBI:59874"/>
        <dbReference type="ChEBI" id="CHEBI:78442"/>
        <dbReference type="ChEBI" id="CHEBI:138191"/>
        <dbReference type="EC" id="3.1.1.29"/>
    </reaction>
</comment>
<name>A0A8J3E149_9PROT</name>
<accession>A0A8J3E149</accession>
<dbReference type="GO" id="GO:0006515">
    <property type="term" value="P:protein quality control for misfolded or incompletely synthesized proteins"/>
    <property type="evidence" value="ECO:0007669"/>
    <property type="project" value="UniProtKB-UniRule"/>
</dbReference>
<feature type="binding site" evidence="7">
    <location>
        <position position="14"/>
    </location>
    <ligand>
        <name>tRNA</name>
        <dbReference type="ChEBI" id="CHEBI:17843"/>
    </ligand>
</feature>
<evidence type="ECO:0000256" key="2">
    <source>
        <dbReference type="ARBA" id="ARBA00022555"/>
    </source>
</evidence>
<reference evidence="10" key="1">
    <citation type="journal article" date="2014" name="Int. J. Syst. Evol. Microbiol.">
        <title>Complete genome sequence of Corynebacterium casei LMG S-19264T (=DSM 44701T), isolated from a smear-ripened cheese.</title>
        <authorList>
            <consortium name="US DOE Joint Genome Institute (JGI-PGF)"/>
            <person name="Walter F."/>
            <person name="Albersmeier A."/>
            <person name="Kalinowski J."/>
            <person name="Ruckert C."/>
        </authorList>
    </citation>
    <scope>NUCLEOTIDE SEQUENCE</scope>
    <source>
        <strain evidence="10">CGMCC 1.15725</strain>
    </source>
</reference>
<comment type="subcellular location">
    <subcellularLocation>
        <location evidence="7">Cytoplasm</location>
    </subcellularLocation>
</comment>
<dbReference type="PANTHER" id="PTHR17224:SF1">
    <property type="entry name" value="PEPTIDYL-TRNA HYDROLASE"/>
    <property type="match status" value="1"/>
</dbReference>
<evidence type="ECO:0000256" key="5">
    <source>
        <dbReference type="ARBA" id="ARBA00038063"/>
    </source>
</evidence>
<dbReference type="PROSITE" id="PS01196">
    <property type="entry name" value="PEPT_TRNA_HYDROL_2"/>
    <property type="match status" value="1"/>
</dbReference>
<proteinExistence type="inferred from homology"/>
<feature type="active site" description="Proton acceptor" evidence="7">
    <location>
        <position position="19"/>
    </location>
</feature>
<keyword evidence="11" id="KW-1185">Reference proteome</keyword>
<comment type="function">
    <text evidence="7">Hydrolyzes ribosome-free peptidyl-tRNAs (with 1 or more amino acids incorporated), which drop off the ribosome during protein synthesis, or as a result of ribosome stalling.</text>
</comment>
<reference evidence="10" key="2">
    <citation type="submission" date="2020-09" db="EMBL/GenBank/DDBJ databases">
        <authorList>
            <person name="Sun Q."/>
            <person name="Zhou Y."/>
        </authorList>
    </citation>
    <scope>NUCLEOTIDE SEQUENCE</scope>
    <source>
        <strain evidence="10">CGMCC 1.15725</strain>
    </source>
</reference>
<organism evidence="10 11">
    <name type="scientific">Aliidongia dinghuensis</name>
    <dbReference type="NCBI Taxonomy" id="1867774"/>
    <lineage>
        <taxon>Bacteria</taxon>
        <taxon>Pseudomonadati</taxon>
        <taxon>Pseudomonadota</taxon>
        <taxon>Alphaproteobacteria</taxon>
        <taxon>Rhodospirillales</taxon>
        <taxon>Dongiaceae</taxon>
        <taxon>Aliidongia</taxon>
    </lineage>
</organism>
<evidence type="ECO:0000256" key="7">
    <source>
        <dbReference type="HAMAP-Rule" id="MF_00083"/>
    </source>
</evidence>
<dbReference type="HAMAP" id="MF_00083">
    <property type="entry name" value="Pept_tRNA_hydro_bact"/>
    <property type="match status" value="1"/>
</dbReference>
<sequence>MKLVVGLGNPGSKYERTRHNIGFMAVDAIVRRHGFRSPRDKFNGELYEGDIGGERVIALKPMTFMNNSGESVAPAARFFKIETQDVIVIHDELDLAPAKLRVKRGGGAAGHNGLRSIDAHLGQDYWRMRLGIGHPGRKDLVLHYVLQNFLPEETVWLDKEMPAIAEALPLLLAGQDSAFMSKVTLLMDPPQRTLKEERDAEAARAAKNGK</sequence>
<evidence type="ECO:0000256" key="8">
    <source>
        <dbReference type="RuleBase" id="RU000673"/>
    </source>
</evidence>
<evidence type="ECO:0000256" key="1">
    <source>
        <dbReference type="ARBA" id="ARBA00013260"/>
    </source>
</evidence>
<dbReference type="Proteomes" id="UP000646365">
    <property type="component" value="Unassembled WGS sequence"/>
</dbReference>
<evidence type="ECO:0000313" key="10">
    <source>
        <dbReference type="EMBL" id="GGF08296.1"/>
    </source>
</evidence>
<evidence type="ECO:0000256" key="3">
    <source>
        <dbReference type="ARBA" id="ARBA00022801"/>
    </source>
</evidence>
<dbReference type="GO" id="GO:0005737">
    <property type="term" value="C:cytoplasm"/>
    <property type="evidence" value="ECO:0007669"/>
    <property type="project" value="UniProtKB-SubCell"/>
</dbReference>
<feature type="site" description="Stabilizes the basic form of H active site to accept a proton" evidence="7">
    <location>
        <position position="91"/>
    </location>
</feature>
<dbReference type="GO" id="GO:0072344">
    <property type="term" value="P:rescue of stalled ribosome"/>
    <property type="evidence" value="ECO:0007669"/>
    <property type="project" value="UniProtKB-UniRule"/>
</dbReference>
<protein>
    <recommendedName>
        <fullName evidence="6 7">Peptidyl-tRNA hydrolase</fullName>
        <shortName evidence="7">Pth</shortName>
        <ecNumber evidence="1 7">3.1.1.29</ecNumber>
    </recommendedName>
</protein>